<protein>
    <recommendedName>
        <fullName evidence="6">Peptidyl-prolyl cis-trans isomerase</fullName>
        <ecNumber evidence="6">5.2.1.8</ecNumber>
    </recommendedName>
</protein>
<evidence type="ECO:0000256" key="1">
    <source>
        <dbReference type="ARBA" id="ARBA00000971"/>
    </source>
</evidence>
<feature type="domain" description="PPIase FKBP-type" evidence="7">
    <location>
        <begin position="11"/>
        <end position="96"/>
    </location>
</feature>
<comment type="similarity">
    <text evidence="2 6">Belongs to the FKBP-type PPIase family.</text>
</comment>
<dbReference type="PANTHER" id="PTHR47861">
    <property type="entry name" value="FKBP-TYPE PEPTIDYL-PROLYL CIS-TRANS ISOMERASE SLYD"/>
    <property type="match status" value="1"/>
</dbReference>
<name>A0A1G5PRG1_9GAMM</name>
<sequence length="145" mass="15658">MSEVNKAIASGSRVTLRYRMVLEDGTVADESGDEPLEFTVGDGTLIAGLESMMTGMRAGESATLLVTPEQGFGYRDTDNVHPMPREDFPEELPLTRGTVIGFTSPSGEEVPGMVLEADDESVQIDFNHPLAGHTLQFEVEVLAVE</sequence>
<accession>A0A1G5PRG1</accession>
<dbReference type="PROSITE" id="PS50059">
    <property type="entry name" value="FKBP_PPIASE"/>
    <property type="match status" value="1"/>
</dbReference>
<dbReference type="InterPro" id="IPR046357">
    <property type="entry name" value="PPIase_dom_sf"/>
</dbReference>
<comment type="catalytic activity">
    <reaction evidence="1 5 6">
        <text>[protein]-peptidylproline (omega=180) = [protein]-peptidylproline (omega=0)</text>
        <dbReference type="Rhea" id="RHEA:16237"/>
        <dbReference type="Rhea" id="RHEA-COMP:10747"/>
        <dbReference type="Rhea" id="RHEA-COMP:10748"/>
        <dbReference type="ChEBI" id="CHEBI:83833"/>
        <dbReference type="ChEBI" id="CHEBI:83834"/>
        <dbReference type="EC" id="5.2.1.8"/>
    </reaction>
</comment>
<evidence type="ECO:0000256" key="6">
    <source>
        <dbReference type="RuleBase" id="RU003915"/>
    </source>
</evidence>
<gene>
    <name evidence="8" type="ORF">SAMN03097708_00547</name>
</gene>
<evidence type="ECO:0000313" key="9">
    <source>
        <dbReference type="Proteomes" id="UP000199648"/>
    </source>
</evidence>
<dbReference type="RefSeq" id="WP_092992391.1">
    <property type="nucleotide sequence ID" value="NZ_FMWD01000002.1"/>
</dbReference>
<organism evidence="8 9">
    <name type="scientific">Thiohalomonas denitrificans</name>
    <dbReference type="NCBI Taxonomy" id="415747"/>
    <lineage>
        <taxon>Bacteria</taxon>
        <taxon>Pseudomonadati</taxon>
        <taxon>Pseudomonadota</taxon>
        <taxon>Gammaproteobacteria</taxon>
        <taxon>Thiohalomonadales</taxon>
        <taxon>Thiohalomonadaceae</taxon>
        <taxon>Thiohalomonas</taxon>
    </lineage>
</organism>
<evidence type="ECO:0000256" key="3">
    <source>
        <dbReference type="ARBA" id="ARBA00023110"/>
    </source>
</evidence>
<dbReference type="GO" id="GO:0003755">
    <property type="term" value="F:peptidyl-prolyl cis-trans isomerase activity"/>
    <property type="evidence" value="ECO:0007669"/>
    <property type="project" value="UniProtKB-UniRule"/>
</dbReference>
<evidence type="ECO:0000256" key="5">
    <source>
        <dbReference type="PROSITE-ProRule" id="PRU00277"/>
    </source>
</evidence>
<keyword evidence="9" id="KW-1185">Reference proteome</keyword>
<evidence type="ECO:0000259" key="7">
    <source>
        <dbReference type="PROSITE" id="PS50059"/>
    </source>
</evidence>
<dbReference type="Proteomes" id="UP000199648">
    <property type="component" value="Unassembled WGS sequence"/>
</dbReference>
<dbReference type="EMBL" id="FMWD01000002">
    <property type="protein sequence ID" value="SCZ51629.1"/>
    <property type="molecule type" value="Genomic_DNA"/>
</dbReference>
<evidence type="ECO:0000256" key="4">
    <source>
        <dbReference type="ARBA" id="ARBA00023235"/>
    </source>
</evidence>
<dbReference type="OrthoDB" id="9808891at2"/>
<dbReference type="PANTHER" id="PTHR47861:SF4">
    <property type="entry name" value="FKBP-TYPE 16 KDA PEPTIDYL-PROLYL CIS-TRANS ISOMERASE"/>
    <property type="match status" value="1"/>
</dbReference>
<dbReference type="EC" id="5.2.1.8" evidence="6"/>
<dbReference type="Gene3D" id="3.10.50.40">
    <property type="match status" value="1"/>
</dbReference>
<dbReference type="SUPFAM" id="SSF54534">
    <property type="entry name" value="FKBP-like"/>
    <property type="match status" value="1"/>
</dbReference>
<keyword evidence="3 5" id="KW-0697">Rotamase</keyword>
<evidence type="ECO:0000256" key="2">
    <source>
        <dbReference type="ARBA" id="ARBA00006577"/>
    </source>
</evidence>
<evidence type="ECO:0000313" key="8">
    <source>
        <dbReference type="EMBL" id="SCZ51629.1"/>
    </source>
</evidence>
<proteinExistence type="inferred from homology"/>
<reference evidence="8 9" key="1">
    <citation type="submission" date="2016-10" db="EMBL/GenBank/DDBJ databases">
        <authorList>
            <person name="de Groot N.N."/>
        </authorList>
    </citation>
    <scope>NUCLEOTIDE SEQUENCE [LARGE SCALE GENOMIC DNA]</scope>
    <source>
        <strain evidence="8 9">HLD2</strain>
    </source>
</reference>
<keyword evidence="4 5" id="KW-0413">Isomerase</keyword>
<dbReference type="InterPro" id="IPR001179">
    <property type="entry name" value="PPIase_FKBP_dom"/>
</dbReference>
<dbReference type="Pfam" id="PF00254">
    <property type="entry name" value="FKBP_C"/>
    <property type="match status" value="1"/>
</dbReference>
<dbReference type="AlphaFoldDB" id="A0A1G5PRG1"/>
<dbReference type="STRING" id="415747.SAMN03097708_00547"/>